<dbReference type="EMBL" id="CARXXK010000001">
    <property type="protein sequence ID" value="CAI6348215.1"/>
    <property type="molecule type" value="Genomic_DNA"/>
</dbReference>
<organism evidence="2 3">
    <name type="scientific">Macrosiphum euphorbiae</name>
    <name type="common">potato aphid</name>
    <dbReference type="NCBI Taxonomy" id="13131"/>
    <lineage>
        <taxon>Eukaryota</taxon>
        <taxon>Metazoa</taxon>
        <taxon>Ecdysozoa</taxon>
        <taxon>Arthropoda</taxon>
        <taxon>Hexapoda</taxon>
        <taxon>Insecta</taxon>
        <taxon>Pterygota</taxon>
        <taxon>Neoptera</taxon>
        <taxon>Paraneoptera</taxon>
        <taxon>Hemiptera</taxon>
        <taxon>Sternorrhyncha</taxon>
        <taxon>Aphidomorpha</taxon>
        <taxon>Aphidoidea</taxon>
        <taxon>Aphididae</taxon>
        <taxon>Macrosiphini</taxon>
        <taxon>Macrosiphum</taxon>
    </lineage>
</organism>
<dbReference type="AlphaFoldDB" id="A0AAV0VX90"/>
<accession>A0AAV0VX90</accession>
<keyword evidence="3" id="KW-1185">Reference proteome</keyword>
<gene>
    <name evidence="2" type="ORF">MEUPH1_LOCUS4914</name>
</gene>
<feature type="region of interest" description="Disordered" evidence="1">
    <location>
        <begin position="34"/>
        <end position="61"/>
    </location>
</feature>
<protein>
    <submittedName>
        <fullName evidence="2">Uncharacterized protein</fullName>
    </submittedName>
</protein>
<evidence type="ECO:0000256" key="1">
    <source>
        <dbReference type="SAM" id="MobiDB-lite"/>
    </source>
</evidence>
<feature type="compositionally biased region" description="Basic and acidic residues" evidence="1">
    <location>
        <begin position="51"/>
        <end position="61"/>
    </location>
</feature>
<reference evidence="2 3" key="1">
    <citation type="submission" date="2023-01" db="EMBL/GenBank/DDBJ databases">
        <authorList>
            <person name="Whitehead M."/>
        </authorList>
    </citation>
    <scope>NUCLEOTIDE SEQUENCE [LARGE SCALE GENOMIC DNA]</scope>
</reference>
<dbReference type="Proteomes" id="UP001160148">
    <property type="component" value="Unassembled WGS sequence"/>
</dbReference>
<feature type="compositionally biased region" description="Polar residues" evidence="1">
    <location>
        <begin position="34"/>
        <end position="44"/>
    </location>
</feature>
<comment type="caution">
    <text evidence="2">The sequence shown here is derived from an EMBL/GenBank/DDBJ whole genome shotgun (WGS) entry which is preliminary data.</text>
</comment>
<evidence type="ECO:0000313" key="3">
    <source>
        <dbReference type="Proteomes" id="UP001160148"/>
    </source>
</evidence>
<sequence>MNSNKGRASCYAAGRLRKVYFSLPNIVLTTPETANRVPSATSSPADDGVENPDRTMECSDSGHRCAETAGVQDSDASIMHQVVTTNAVVKPIRADHF</sequence>
<evidence type="ECO:0000313" key="2">
    <source>
        <dbReference type="EMBL" id="CAI6348215.1"/>
    </source>
</evidence>
<name>A0AAV0VX90_9HEMI</name>
<proteinExistence type="predicted"/>